<reference evidence="1 2" key="1">
    <citation type="journal article" date="2013" name="BMC Genomics">
        <title>Reconstruction of the lipid metabolism for the microalga Monoraphidium neglectum from its genome sequence reveals characteristics suitable for biofuel production.</title>
        <authorList>
            <person name="Bogen C."/>
            <person name="Al-Dilaimi A."/>
            <person name="Albersmeier A."/>
            <person name="Wichmann J."/>
            <person name="Grundmann M."/>
            <person name="Rupp O."/>
            <person name="Lauersen K.J."/>
            <person name="Blifernez-Klassen O."/>
            <person name="Kalinowski J."/>
            <person name="Goesmann A."/>
            <person name="Mussgnug J.H."/>
            <person name="Kruse O."/>
        </authorList>
    </citation>
    <scope>NUCLEOTIDE SEQUENCE [LARGE SCALE GENOMIC DNA]</scope>
    <source>
        <strain evidence="1 2">SAG 48.87</strain>
    </source>
</reference>
<keyword evidence="2" id="KW-1185">Reference proteome</keyword>
<dbReference type="STRING" id="145388.A0A0D2LP78"/>
<gene>
    <name evidence="1" type="ORF">MNEG_16152</name>
</gene>
<dbReference type="Gene3D" id="3.40.50.300">
    <property type="entry name" value="P-loop containing nucleotide triphosphate hydrolases"/>
    <property type="match status" value="2"/>
</dbReference>
<proteinExistence type="predicted"/>
<sequence length="122" mass="12433">MCAPTGRAAQRLQEIVGYQGLEASTIHRLLGYKGGRRDKATAAAAAAGDDAAEGVALEGGAERGLGGSGGADDVAADVDEELDLGSACTHNKHRPLPYDCVLLDEASMMDLPLAAALLNAIE</sequence>
<organism evidence="1 2">
    <name type="scientific">Monoraphidium neglectum</name>
    <dbReference type="NCBI Taxonomy" id="145388"/>
    <lineage>
        <taxon>Eukaryota</taxon>
        <taxon>Viridiplantae</taxon>
        <taxon>Chlorophyta</taxon>
        <taxon>core chlorophytes</taxon>
        <taxon>Chlorophyceae</taxon>
        <taxon>CS clade</taxon>
        <taxon>Sphaeropleales</taxon>
        <taxon>Selenastraceae</taxon>
        <taxon>Monoraphidium</taxon>
    </lineage>
</organism>
<evidence type="ECO:0000313" key="1">
    <source>
        <dbReference type="EMBL" id="KIY91811.1"/>
    </source>
</evidence>
<dbReference type="OrthoDB" id="550263at2759"/>
<dbReference type="KEGG" id="mng:MNEG_16152"/>
<dbReference type="GeneID" id="25733884"/>
<dbReference type="RefSeq" id="XP_013890831.1">
    <property type="nucleotide sequence ID" value="XM_014035377.1"/>
</dbReference>
<dbReference type="Pfam" id="PF13245">
    <property type="entry name" value="AAA_19"/>
    <property type="match status" value="1"/>
</dbReference>
<evidence type="ECO:0000313" key="2">
    <source>
        <dbReference type="Proteomes" id="UP000054498"/>
    </source>
</evidence>
<dbReference type="Proteomes" id="UP000054498">
    <property type="component" value="Unassembled WGS sequence"/>
</dbReference>
<dbReference type="EMBL" id="KK106263">
    <property type="protein sequence ID" value="KIY91811.1"/>
    <property type="molecule type" value="Genomic_DNA"/>
</dbReference>
<dbReference type="SUPFAM" id="SSF52540">
    <property type="entry name" value="P-loop containing nucleoside triphosphate hydrolases"/>
    <property type="match status" value="1"/>
</dbReference>
<protein>
    <submittedName>
        <fullName evidence="1">Uncharacterized protein</fullName>
    </submittedName>
</protein>
<accession>A0A0D2LP78</accession>
<name>A0A0D2LP78_9CHLO</name>
<dbReference type="InterPro" id="IPR027417">
    <property type="entry name" value="P-loop_NTPase"/>
</dbReference>
<dbReference type="AlphaFoldDB" id="A0A0D2LP78"/>